<reference evidence="1" key="1">
    <citation type="submission" date="2020-09" db="EMBL/GenBank/DDBJ databases">
        <title>Genome-Enabled Discovery of Anthraquinone Biosynthesis in Senna tora.</title>
        <authorList>
            <person name="Kang S.-H."/>
            <person name="Pandey R.P."/>
            <person name="Lee C.-M."/>
            <person name="Sim J.-S."/>
            <person name="Jeong J.-T."/>
            <person name="Choi B.-S."/>
            <person name="Jung M."/>
            <person name="Ginzburg D."/>
            <person name="Zhao K."/>
            <person name="Won S.Y."/>
            <person name="Oh T.-J."/>
            <person name="Yu Y."/>
            <person name="Kim N.-H."/>
            <person name="Lee O.R."/>
            <person name="Lee T.-H."/>
            <person name="Bashyal P."/>
            <person name="Kim T.-S."/>
            <person name="Lee W.-H."/>
            <person name="Kawkins C."/>
            <person name="Kim C.-K."/>
            <person name="Kim J.S."/>
            <person name="Ahn B.O."/>
            <person name="Rhee S.Y."/>
            <person name="Sohng J.K."/>
        </authorList>
    </citation>
    <scope>NUCLEOTIDE SEQUENCE</scope>
    <source>
        <tissue evidence="1">Leaf</tissue>
    </source>
</reference>
<protein>
    <submittedName>
        <fullName evidence="1">Putative LRR receptor-like serine/threonine-protein kinase RKF3</fullName>
    </submittedName>
</protein>
<organism evidence="1 2">
    <name type="scientific">Senna tora</name>
    <dbReference type="NCBI Taxonomy" id="362788"/>
    <lineage>
        <taxon>Eukaryota</taxon>
        <taxon>Viridiplantae</taxon>
        <taxon>Streptophyta</taxon>
        <taxon>Embryophyta</taxon>
        <taxon>Tracheophyta</taxon>
        <taxon>Spermatophyta</taxon>
        <taxon>Magnoliopsida</taxon>
        <taxon>eudicotyledons</taxon>
        <taxon>Gunneridae</taxon>
        <taxon>Pentapetalae</taxon>
        <taxon>rosids</taxon>
        <taxon>fabids</taxon>
        <taxon>Fabales</taxon>
        <taxon>Fabaceae</taxon>
        <taxon>Caesalpinioideae</taxon>
        <taxon>Cassia clade</taxon>
        <taxon>Senna</taxon>
    </lineage>
</organism>
<keyword evidence="1" id="KW-0675">Receptor</keyword>
<evidence type="ECO:0000313" key="2">
    <source>
        <dbReference type="Proteomes" id="UP000634136"/>
    </source>
</evidence>
<accession>A0A834WW67</accession>
<keyword evidence="2" id="KW-1185">Reference proteome</keyword>
<dbReference type="Proteomes" id="UP000634136">
    <property type="component" value="Unassembled WGS sequence"/>
</dbReference>
<keyword evidence="1" id="KW-0808">Transferase</keyword>
<dbReference type="AlphaFoldDB" id="A0A834WW67"/>
<keyword evidence="1" id="KW-0418">Kinase</keyword>
<comment type="caution">
    <text evidence="1">The sequence shown here is derived from an EMBL/GenBank/DDBJ whole genome shotgun (WGS) entry which is preliminary data.</text>
</comment>
<name>A0A834WW67_9FABA</name>
<sequence length="90" mass="10129">MPTKGPSRRRNQVFKTLLGGDVDASFGDPSSFVATGGANTKCEIVLILMKDWKSSEQISAELIGERKNPVRRRGYAFLQQRVQARANRYR</sequence>
<dbReference type="EMBL" id="JAAIUW010000005">
    <property type="protein sequence ID" value="KAF7833434.1"/>
    <property type="molecule type" value="Genomic_DNA"/>
</dbReference>
<evidence type="ECO:0000313" key="1">
    <source>
        <dbReference type="EMBL" id="KAF7833434.1"/>
    </source>
</evidence>
<dbReference type="GO" id="GO:0016301">
    <property type="term" value="F:kinase activity"/>
    <property type="evidence" value="ECO:0007669"/>
    <property type="project" value="UniProtKB-KW"/>
</dbReference>
<proteinExistence type="predicted"/>
<gene>
    <name evidence="1" type="ORF">G2W53_015767</name>
</gene>